<dbReference type="InterPro" id="IPR054691">
    <property type="entry name" value="LeuA/HCS_post-cat"/>
</dbReference>
<dbReference type="GO" id="GO:0019752">
    <property type="term" value="P:carboxylic acid metabolic process"/>
    <property type="evidence" value="ECO:0007669"/>
    <property type="project" value="InterPro"/>
</dbReference>
<dbReference type="EC" id="2.3.3.14" evidence="4"/>
<gene>
    <name evidence="4" type="ORF">FHR92_003691</name>
</gene>
<organism evidence="4 5">
    <name type="scientific">Fontibacillus solani</name>
    <dbReference type="NCBI Taxonomy" id="1572857"/>
    <lineage>
        <taxon>Bacteria</taxon>
        <taxon>Bacillati</taxon>
        <taxon>Bacillota</taxon>
        <taxon>Bacilli</taxon>
        <taxon>Bacillales</taxon>
        <taxon>Paenibacillaceae</taxon>
        <taxon>Fontibacillus</taxon>
    </lineage>
</organism>
<dbReference type="Pfam" id="PF00682">
    <property type="entry name" value="HMGL-like"/>
    <property type="match status" value="1"/>
</dbReference>
<protein>
    <submittedName>
        <fullName evidence="4">Homocitrate synthase NifV</fullName>
        <ecNumber evidence="4">2.3.3.14</ecNumber>
    </submittedName>
</protein>
<evidence type="ECO:0000256" key="1">
    <source>
        <dbReference type="ARBA" id="ARBA00022679"/>
    </source>
</evidence>
<dbReference type="Proteomes" id="UP000567067">
    <property type="component" value="Unassembled WGS sequence"/>
</dbReference>
<evidence type="ECO:0000313" key="4">
    <source>
        <dbReference type="EMBL" id="MBA9087209.1"/>
    </source>
</evidence>
<name>A0A7W3SW27_9BACL</name>
<dbReference type="PROSITE" id="PS00815">
    <property type="entry name" value="AIPM_HOMOCIT_SYNTH_1"/>
    <property type="match status" value="1"/>
</dbReference>
<dbReference type="SUPFAM" id="SSF51569">
    <property type="entry name" value="Aldolase"/>
    <property type="match status" value="1"/>
</dbReference>
<dbReference type="RefSeq" id="WP_182537984.1">
    <property type="nucleotide sequence ID" value="NZ_JACJIP010000027.1"/>
</dbReference>
<sequence>MNEIWLEDTTLREGEQAPGVSFTLEEKVQIAKYVDAIGVTAIEVGTPAMGGPETKAISAILNSGISARLIGWNRGKKSDLDASFACGLNSMHIGLPASDYHLDKKFNKSREWVIETMQELVSYAKSQGAWVSVSAEDSGRAEVDFLVQYAKAAKEAGADRMRCSDTIGVLTPFKAHDLFKKVSEESGLPIMAHMHNDFGLATANTLAAVKGGATHVHFTVNGLGERAGLAPIDEVLLGLIKHNQLDLEVNLSILKELSEYVASASGRAIAKNKAVTGDAMFAHESGIHVDGVLKVPEAFEPYPPELVGGERKIVIGKHSGRNAILHILQKNNIDAQKDDLDAVLEQVRYKAVTSKQEISDEDVIAIYNQFSYGR</sequence>
<evidence type="ECO:0000259" key="3">
    <source>
        <dbReference type="PROSITE" id="PS50991"/>
    </source>
</evidence>
<dbReference type="PROSITE" id="PS50991">
    <property type="entry name" value="PYR_CT"/>
    <property type="match status" value="1"/>
</dbReference>
<dbReference type="CDD" id="cd07939">
    <property type="entry name" value="DRE_TIM_NifV"/>
    <property type="match status" value="1"/>
</dbReference>
<proteinExistence type="inferred from homology"/>
<dbReference type="Gene3D" id="1.10.238.260">
    <property type="match status" value="1"/>
</dbReference>
<dbReference type="PANTHER" id="PTHR42880:SF1">
    <property type="entry name" value="ISOPROPYLMALATE_HOMOCITRATE_CITRAMALATE SYNTHASE FAMILY PROTEIN"/>
    <property type="match status" value="1"/>
</dbReference>
<dbReference type="Pfam" id="PF22617">
    <property type="entry name" value="HCS_D2"/>
    <property type="match status" value="1"/>
</dbReference>
<dbReference type="Gene3D" id="3.20.20.70">
    <property type="entry name" value="Aldolase class I"/>
    <property type="match status" value="1"/>
</dbReference>
<dbReference type="InterPro" id="IPR013785">
    <property type="entry name" value="Aldolase_TIM"/>
</dbReference>
<evidence type="ECO:0000256" key="2">
    <source>
        <dbReference type="RuleBase" id="RU003523"/>
    </source>
</evidence>
<keyword evidence="5" id="KW-1185">Reference proteome</keyword>
<dbReference type="PROSITE" id="PS00816">
    <property type="entry name" value="AIPM_HOMOCIT_SYNTH_2"/>
    <property type="match status" value="1"/>
</dbReference>
<keyword evidence="4" id="KW-0012">Acyltransferase</keyword>
<dbReference type="InterPro" id="IPR013477">
    <property type="entry name" value="NifV/FrbC"/>
</dbReference>
<keyword evidence="1 2" id="KW-0808">Transferase</keyword>
<dbReference type="InterPro" id="IPR000891">
    <property type="entry name" value="PYR_CT"/>
</dbReference>
<accession>A0A7W3SW27</accession>
<dbReference type="GO" id="GO:0004410">
    <property type="term" value="F:homocitrate synthase activity"/>
    <property type="evidence" value="ECO:0007669"/>
    <property type="project" value="UniProtKB-EC"/>
</dbReference>
<reference evidence="4 5" key="1">
    <citation type="submission" date="2020-08" db="EMBL/GenBank/DDBJ databases">
        <title>Genomic Encyclopedia of Type Strains, Phase III (KMG-III): the genomes of soil and plant-associated and newly described type strains.</title>
        <authorList>
            <person name="Whitman W."/>
        </authorList>
    </citation>
    <scope>NUCLEOTIDE SEQUENCE [LARGE SCALE GENOMIC DNA]</scope>
    <source>
        <strain evidence="4 5">CECT 8693</strain>
    </source>
</reference>
<feature type="domain" description="Pyruvate carboxyltransferase" evidence="3">
    <location>
        <begin position="4"/>
        <end position="255"/>
    </location>
</feature>
<dbReference type="InterPro" id="IPR002034">
    <property type="entry name" value="AIPM/Hcit_synth_CS"/>
</dbReference>
<comment type="caution">
    <text evidence="4">The sequence shown here is derived from an EMBL/GenBank/DDBJ whole genome shotgun (WGS) entry which is preliminary data.</text>
</comment>
<dbReference type="PANTHER" id="PTHR42880">
    <property type="entry name" value="HOMOCITRATE SYNTHASE"/>
    <property type="match status" value="1"/>
</dbReference>
<dbReference type="EMBL" id="JACJIP010000027">
    <property type="protein sequence ID" value="MBA9087209.1"/>
    <property type="molecule type" value="Genomic_DNA"/>
</dbReference>
<dbReference type="AlphaFoldDB" id="A0A7W3SW27"/>
<evidence type="ECO:0000313" key="5">
    <source>
        <dbReference type="Proteomes" id="UP000567067"/>
    </source>
</evidence>
<comment type="similarity">
    <text evidence="2">Belongs to the alpha-IPM synthase/homocitrate synthase family.</text>
</comment>